<dbReference type="Proteomes" id="UP000799092">
    <property type="component" value="Unassembled WGS sequence"/>
</dbReference>
<feature type="transmembrane region" description="Helical" evidence="1">
    <location>
        <begin position="46"/>
        <end position="65"/>
    </location>
</feature>
<keyword evidence="3" id="KW-1185">Reference proteome</keyword>
<dbReference type="RefSeq" id="WP_153737159.1">
    <property type="nucleotide sequence ID" value="NZ_WJNG01000010.1"/>
</dbReference>
<feature type="transmembrane region" description="Helical" evidence="1">
    <location>
        <begin position="71"/>
        <end position="89"/>
    </location>
</feature>
<dbReference type="OrthoDB" id="2941825at2"/>
<dbReference type="InterPro" id="IPR025441">
    <property type="entry name" value="DUF4181"/>
</dbReference>
<keyword evidence="1" id="KW-1133">Transmembrane helix</keyword>
<name>A0A6A8DIA8_9BACI</name>
<evidence type="ECO:0000313" key="3">
    <source>
        <dbReference type="Proteomes" id="UP000799092"/>
    </source>
</evidence>
<dbReference type="Pfam" id="PF13789">
    <property type="entry name" value="DUF4181"/>
    <property type="match status" value="1"/>
</dbReference>
<feature type="transmembrane region" description="Helical" evidence="1">
    <location>
        <begin position="6"/>
        <end position="25"/>
    </location>
</feature>
<feature type="transmembrane region" description="Helical" evidence="1">
    <location>
        <begin position="109"/>
        <end position="128"/>
    </location>
</feature>
<comment type="caution">
    <text evidence="2">The sequence shown here is derived from an EMBL/GenBank/DDBJ whole genome shotgun (WGS) entry which is preliminary data.</text>
</comment>
<proteinExistence type="predicted"/>
<dbReference type="EMBL" id="WJNG01000010">
    <property type="protein sequence ID" value="MRH43529.1"/>
    <property type="molecule type" value="Genomic_DNA"/>
</dbReference>
<gene>
    <name evidence="2" type="ORF">GH741_12650</name>
</gene>
<protein>
    <submittedName>
        <fullName evidence="2">DUF4181 domain-containing protein</fullName>
    </submittedName>
</protein>
<evidence type="ECO:0000256" key="1">
    <source>
        <dbReference type="SAM" id="Phobius"/>
    </source>
</evidence>
<reference evidence="2" key="1">
    <citation type="submission" date="2019-11" db="EMBL/GenBank/DDBJ databases">
        <authorList>
            <person name="Li J."/>
        </authorList>
    </citation>
    <scope>NUCLEOTIDE SEQUENCE</scope>
    <source>
        <strain evidence="2">B6B</strain>
    </source>
</reference>
<dbReference type="AlphaFoldDB" id="A0A6A8DIA8"/>
<keyword evidence="1" id="KW-0812">Transmembrane</keyword>
<sequence>MTITTGLIGFVIMILFYLFISELYLKRYLKIKPPRRVLFYEGRSKLFVVIEVILMVLFIISSYYLARNYHLSHNIRTLPMFIFFLLVFFNRGMEEWKVRKSERGYLHEWLGSIMFFNMILFIFIGEYLSK</sequence>
<keyword evidence="1" id="KW-0472">Membrane</keyword>
<accession>A0A6A8DIA8</accession>
<evidence type="ECO:0000313" key="2">
    <source>
        <dbReference type="EMBL" id="MRH43529.1"/>
    </source>
</evidence>
<organism evidence="2 3">
    <name type="scientific">Aquibacillus halophilus</name>
    <dbReference type="NCBI Taxonomy" id="930132"/>
    <lineage>
        <taxon>Bacteria</taxon>
        <taxon>Bacillati</taxon>
        <taxon>Bacillota</taxon>
        <taxon>Bacilli</taxon>
        <taxon>Bacillales</taxon>
        <taxon>Bacillaceae</taxon>
        <taxon>Aquibacillus</taxon>
    </lineage>
</organism>